<dbReference type="GO" id="GO:0016020">
    <property type="term" value="C:membrane"/>
    <property type="evidence" value="ECO:0007669"/>
    <property type="project" value="TreeGrafter"/>
</dbReference>
<dbReference type="GO" id="GO:0003755">
    <property type="term" value="F:peptidyl-prolyl cis-trans isomerase activity"/>
    <property type="evidence" value="ECO:0007669"/>
    <property type="project" value="UniProtKB-KW"/>
</dbReference>
<dbReference type="EC" id="5.2.1.8" evidence="3"/>
<feature type="repeat" description="TPR" evidence="4">
    <location>
        <begin position="246"/>
        <end position="279"/>
    </location>
</feature>
<keyword evidence="2 4" id="KW-0802">TPR repeat</keyword>
<accession>A0A1B6FC90</accession>
<evidence type="ECO:0000256" key="1">
    <source>
        <dbReference type="ARBA" id="ARBA00022737"/>
    </source>
</evidence>
<dbReference type="GO" id="GO:0044183">
    <property type="term" value="F:protein folding chaperone"/>
    <property type="evidence" value="ECO:0007669"/>
    <property type="project" value="TreeGrafter"/>
</dbReference>
<sequence>KLKEGLNMDVVEKSSEQISNSDIDKSESANSLPNISSELSENSNNQQEKSIENSEPEPEKEDEWLDILGSGQLLKKTIKTGKPDTRPQRLDICTIKYVGKLDDKIVDEGEVAINIGDAEVIQGLDFVLPLMDLEEEAEVIVGPRFAFGSEGRQPDIPPDATLLYSVTLLSSEPEPPLETLTLHQRKEIGNRKKERGNYWYSRKNHTLAIQCYRRALEFLDDHGVLSSEENKDETEEEIHSLLEDRIKVYNNLAAAQMKIKAFDSALQSVDNVLRCQPNNVKALFRKGKVLAEKGETDEGISMLKKTLILDPDNVQAKNELNLLLAKQKKDTAQQRKLYKKMLGTNKPAENRPLSPTRDVRRWGMVVGCVGAIFSMIVAYKWYKPV</sequence>
<feature type="compositionally biased region" description="Basic and acidic residues" evidence="5">
    <location>
        <begin position="1"/>
        <end position="15"/>
    </location>
</feature>
<dbReference type="PANTHER" id="PTHR46512">
    <property type="entry name" value="PEPTIDYLPROLYL ISOMERASE"/>
    <property type="match status" value="1"/>
</dbReference>
<dbReference type="SMART" id="SM00028">
    <property type="entry name" value="TPR"/>
    <property type="match status" value="3"/>
</dbReference>
<evidence type="ECO:0000256" key="3">
    <source>
        <dbReference type="PROSITE-ProRule" id="PRU00277"/>
    </source>
</evidence>
<feature type="compositionally biased region" description="Low complexity" evidence="5">
    <location>
        <begin position="30"/>
        <end position="48"/>
    </location>
</feature>
<protein>
    <recommendedName>
        <fullName evidence="3">peptidylprolyl isomerase</fullName>
        <ecNumber evidence="3">5.2.1.8</ecNumber>
    </recommendedName>
</protein>
<dbReference type="Gene3D" id="1.25.40.10">
    <property type="entry name" value="Tetratricopeptide repeat domain"/>
    <property type="match status" value="1"/>
</dbReference>
<dbReference type="PROSITE" id="PS50059">
    <property type="entry name" value="FKBP_PPIASE"/>
    <property type="match status" value="1"/>
</dbReference>
<dbReference type="Pfam" id="PF25058">
    <property type="entry name" value="ARM_TT21"/>
    <property type="match status" value="1"/>
</dbReference>
<name>A0A1B6FC90_9HEMI</name>
<dbReference type="SUPFAM" id="SSF54534">
    <property type="entry name" value="FKBP-like"/>
    <property type="match status" value="1"/>
</dbReference>
<keyword evidence="3" id="KW-0697">Rotamase</keyword>
<dbReference type="AlphaFoldDB" id="A0A1B6FC90"/>
<evidence type="ECO:0000313" key="8">
    <source>
        <dbReference type="EMBL" id="JAS47825.1"/>
    </source>
</evidence>
<dbReference type="SUPFAM" id="SSF48452">
    <property type="entry name" value="TPR-like"/>
    <property type="match status" value="1"/>
</dbReference>
<proteinExistence type="predicted"/>
<feature type="non-terminal residue" evidence="8">
    <location>
        <position position="1"/>
    </location>
</feature>
<feature type="region of interest" description="Disordered" evidence="5">
    <location>
        <begin position="1"/>
        <end position="62"/>
    </location>
</feature>
<feature type="repeat" description="TPR" evidence="4">
    <location>
        <begin position="280"/>
        <end position="313"/>
    </location>
</feature>
<comment type="catalytic activity">
    <reaction evidence="3">
        <text>[protein]-peptidylproline (omega=180) = [protein]-peptidylproline (omega=0)</text>
        <dbReference type="Rhea" id="RHEA:16237"/>
        <dbReference type="Rhea" id="RHEA-COMP:10747"/>
        <dbReference type="Rhea" id="RHEA-COMP:10748"/>
        <dbReference type="ChEBI" id="CHEBI:83833"/>
        <dbReference type="ChEBI" id="CHEBI:83834"/>
        <dbReference type="EC" id="5.2.1.8"/>
    </reaction>
</comment>
<keyword evidence="6" id="KW-0472">Membrane</keyword>
<evidence type="ECO:0000256" key="2">
    <source>
        <dbReference type="ARBA" id="ARBA00022803"/>
    </source>
</evidence>
<dbReference type="PANTHER" id="PTHR46512:SF1">
    <property type="entry name" value="PEPTIDYLPROLYL ISOMERASE"/>
    <property type="match status" value="1"/>
</dbReference>
<feature type="domain" description="PPIase FKBP-type" evidence="7">
    <location>
        <begin position="90"/>
        <end position="172"/>
    </location>
</feature>
<evidence type="ECO:0000256" key="5">
    <source>
        <dbReference type="SAM" id="MobiDB-lite"/>
    </source>
</evidence>
<dbReference type="EMBL" id="GECZ01021944">
    <property type="protein sequence ID" value="JAS47825.1"/>
    <property type="molecule type" value="Transcribed_RNA"/>
</dbReference>
<dbReference type="InterPro" id="IPR019734">
    <property type="entry name" value="TPR_rpt"/>
</dbReference>
<keyword evidence="3" id="KW-0413">Isomerase</keyword>
<keyword evidence="1" id="KW-0677">Repeat</keyword>
<dbReference type="InterPro" id="IPR050754">
    <property type="entry name" value="FKBP4/5/8-like"/>
</dbReference>
<dbReference type="InterPro" id="IPR011990">
    <property type="entry name" value="TPR-like_helical_dom_sf"/>
</dbReference>
<evidence type="ECO:0000256" key="4">
    <source>
        <dbReference type="PROSITE-ProRule" id="PRU00339"/>
    </source>
</evidence>
<dbReference type="InterPro" id="IPR001179">
    <property type="entry name" value="PPIase_FKBP_dom"/>
</dbReference>
<evidence type="ECO:0000256" key="6">
    <source>
        <dbReference type="SAM" id="Phobius"/>
    </source>
</evidence>
<dbReference type="Gene3D" id="3.10.50.40">
    <property type="match status" value="1"/>
</dbReference>
<dbReference type="GO" id="GO:0005740">
    <property type="term" value="C:mitochondrial envelope"/>
    <property type="evidence" value="ECO:0007669"/>
    <property type="project" value="TreeGrafter"/>
</dbReference>
<dbReference type="GO" id="GO:0005829">
    <property type="term" value="C:cytosol"/>
    <property type="evidence" value="ECO:0007669"/>
    <property type="project" value="TreeGrafter"/>
</dbReference>
<feature type="transmembrane region" description="Helical" evidence="6">
    <location>
        <begin position="362"/>
        <end position="382"/>
    </location>
</feature>
<dbReference type="InterPro" id="IPR046357">
    <property type="entry name" value="PPIase_dom_sf"/>
</dbReference>
<dbReference type="Pfam" id="PF00254">
    <property type="entry name" value="FKBP_C"/>
    <property type="match status" value="1"/>
</dbReference>
<keyword evidence="6" id="KW-0812">Transmembrane</keyword>
<dbReference type="PROSITE" id="PS50005">
    <property type="entry name" value="TPR"/>
    <property type="match status" value="2"/>
</dbReference>
<dbReference type="GO" id="GO:0012505">
    <property type="term" value="C:endomembrane system"/>
    <property type="evidence" value="ECO:0007669"/>
    <property type="project" value="TreeGrafter"/>
</dbReference>
<reference evidence="8" key="1">
    <citation type="submission" date="2015-11" db="EMBL/GenBank/DDBJ databases">
        <title>De novo transcriptome assembly of four potential Pierce s Disease insect vectors from Arizona vineyards.</title>
        <authorList>
            <person name="Tassone E.E."/>
        </authorList>
    </citation>
    <scope>NUCLEOTIDE SEQUENCE</scope>
</reference>
<dbReference type="GO" id="GO:0043066">
    <property type="term" value="P:negative regulation of apoptotic process"/>
    <property type="evidence" value="ECO:0007669"/>
    <property type="project" value="TreeGrafter"/>
</dbReference>
<evidence type="ECO:0000259" key="7">
    <source>
        <dbReference type="PROSITE" id="PS50059"/>
    </source>
</evidence>
<keyword evidence="6" id="KW-1133">Transmembrane helix</keyword>
<gene>
    <name evidence="8" type="ORF">g.29202</name>
</gene>
<organism evidence="8">
    <name type="scientific">Cuerna arida</name>
    <dbReference type="NCBI Taxonomy" id="1464854"/>
    <lineage>
        <taxon>Eukaryota</taxon>
        <taxon>Metazoa</taxon>
        <taxon>Ecdysozoa</taxon>
        <taxon>Arthropoda</taxon>
        <taxon>Hexapoda</taxon>
        <taxon>Insecta</taxon>
        <taxon>Pterygota</taxon>
        <taxon>Neoptera</taxon>
        <taxon>Paraneoptera</taxon>
        <taxon>Hemiptera</taxon>
        <taxon>Auchenorrhyncha</taxon>
        <taxon>Membracoidea</taxon>
        <taxon>Cicadellidae</taxon>
        <taxon>Cicadellinae</taxon>
        <taxon>Proconiini</taxon>
        <taxon>Cuerna</taxon>
    </lineage>
</organism>